<dbReference type="AlphaFoldDB" id="L1NM74"/>
<keyword evidence="2" id="KW-1185">Reference proteome</keyword>
<dbReference type="RefSeq" id="WP_009161955.1">
    <property type="nucleotide sequence ID" value="NZ_KB290979.1"/>
</dbReference>
<comment type="caution">
    <text evidence="1">The sequence shown here is derived from an EMBL/GenBank/DDBJ whole genome shotgun (WGS) entry which is preliminary data.</text>
</comment>
<dbReference type="EMBL" id="AMEP01000008">
    <property type="protein sequence ID" value="EKY04282.1"/>
    <property type="molecule type" value="Genomic_DNA"/>
</dbReference>
<sequence>MAQIGHGYGSEFQLLRFLGHHRHFLESTIYSTTGFKGPFDWIDFGFADRMKSISGDLENKGLLFLENIIDKETYKSIDEEYKSYKITDLDNWQNWDAIAVVDKTILLVEAKAHKGEIGDKNRHGGKSGKEILRFMQDQLPEIKVTEEWLMTYYQFANRIATTALLEKHLSKIGFHAKALFIYFINGYCKRIEENRRIIEVKGGKKDTSEASFKKEIEKELLELGLSNIPLEKYVAPHIFIDANPSE</sequence>
<dbReference type="Proteomes" id="UP000010433">
    <property type="component" value="Unassembled WGS sequence"/>
</dbReference>
<dbReference type="STRING" id="1127699.HMPREF9151_00056"/>
<accession>L1NM74</accession>
<gene>
    <name evidence="1" type="ORF">HMPREF9151_00056</name>
</gene>
<evidence type="ECO:0000313" key="1">
    <source>
        <dbReference type="EMBL" id="EKY04282.1"/>
    </source>
</evidence>
<proteinExistence type="predicted"/>
<name>L1NM74_9BACT</name>
<reference evidence="1 2" key="1">
    <citation type="submission" date="2012-05" db="EMBL/GenBank/DDBJ databases">
        <authorList>
            <person name="Weinstock G."/>
            <person name="Sodergren E."/>
            <person name="Lobos E.A."/>
            <person name="Fulton L."/>
            <person name="Fulton R."/>
            <person name="Courtney L."/>
            <person name="Fronick C."/>
            <person name="O'Laughlin M."/>
            <person name="Godfrey J."/>
            <person name="Wilson R.M."/>
            <person name="Miner T."/>
            <person name="Farmer C."/>
            <person name="Delehaunty K."/>
            <person name="Cordes M."/>
            <person name="Minx P."/>
            <person name="Tomlinson C."/>
            <person name="Chen J."/>
            <person name="Wollam A."/>
            <person name="Pepin K.H."/>
            <person name="Bhonagiri V."/>
            <person name="Zhang X."/>
            <person name="Suruliraj S."/>
            <person name="Warren W."/>
            <person name="Mitreva M."/>
            <person name="Mardis E.R."/>
            <person name="Wilson R.K."/>
        </authorList>
    </citation>
    <scope>NUCLEOTIDE SEQUENCE [LARGE SCALE GENOMIC DNA]</scope>
    <source>
        <strain evidence="1 2">F0055</strain>
    </source>
</reference>
<protein>
    <submittedName>
        <fullName evidence="1">Uncharacterized protein</fullName>
    </submittedName>
</protein>
<dbReference type="HOGENOM" id="CLU_1128275_0_0_10"/>
<organism evidence="1 2">
    <name type="scientific">Hoylesella saccharolytica F0055</name>
    <dbReference type="NCBI Taxonomy" id="1127699"/>
    <lineage>
        <taxon>Bacteria</taxon>
        <taxon>Pseudomonadati</taxon>
        <taxon>Bacteroidota</taxon>
        <taxon>Bacteroidia</taxon>
        <taxon>Bacteroidales</taxon>
        <taxon>Prevotellaceae</taxon>
        <taxon>Hoylesella</taxon>
    </lineage>
</organism>
<dbReference type="PATRIC" id="fig|1127699.3.peg.49"/>
<evidence type="ECO:0000313" key="2">
    <source>
        <dbReference type="Proteomes" id="UP000010433"/>
    </source>
</evidence>